<feature type="region of interest" description="Disordered" evidence="4">
    <location>
        <begin position="68"/>
        <end position="93"/>
    </location>
</feature>
<feature type="domain" description="Coenzyme Q-binding protein COQ10 START" evidence="5">
    <location>
        <begin position="94"/>
        <end position="160"/>
    </location>
</feature>
<proteinExistence type="inferred from homology"/>
<comment type="function">
    <text evidence="3">Required for the function of coenzyme Q in the respiratory chain. May serve as a chaperone or may be involved in the transport of Q6 from its site of synthesis to the catalytic sites of the respiratory complexes.</text>
</comment>
<protein>
    <submittedName>
        <fullName evidence="6">Dehydrase and lipid transport-domain-containing protein</fullName>
    </submittedName>
</protein>
<reference evidence="6 7" key="1">
    <citation type="submission" date="2024-07" db="EMBL/GenBank/DDBJ databases">
        <title>Section-level genome sequencing and comparative genomics of Aspergillus sections Usti and Cavernicolus.</title>
        <authorList>
            <consortium name="Lawrence Berkeley National Laboratory"/>
            <person name="Nybo J.L."/>
            <person name="Vesth T.C."/>
            <person name="Theobald S."/>
            <person name="Frisvad J.C."/>
            <person name="Larsen T.O."/>
            <person name="Kjaerboelling I."/>
            <person name="Rothschild-Mancinelli K."/>
            <person name="Lyhne E.K."/>
            <person name="Kogle M.E."/>
            <person name="Barry K."/>
            <person name="Clum A."/>
            <person name="Na H."/>
            <person name="Ledsgaard L."/>
            <person name="Lin J."/>
            <person name="Lipzen A."/>
            <person name="Kuo A."/>
            <person name="Riley R."/>
            <person name="Mondo S."/>
            <person name="Labutti K."/>
            <person name="Haridas S."/>
            <person name="Pangalinan J."/>
            <person name="Salamov A.A."/>
            <person name="Simmons B.A."/>
            <person name="Magnuson J.K."/>
            <person name="Chen J."/>
            <person name="Drula E."/>
            <person name="Henrissat B."/>
            <person name="Wiebenga A."/>
            <person name="Lubbers R.J."/>
            <person name="Gomes A.C."/>
            <person name="Macurrencykelacurrency M.R."/>
            <person name="Stajich J."/>
            <person name="Grigoriev I.V."/>
            <person name="Mortensen U.H."/>
            <person name="De Vries R.P."/>
            <person name="Baker S.E."/>
            <person name="Andersen M.R."/>
        </authorList>
    </citation>
    <scope>NUCLEOTIDE SEQUENCE [LARGE SCALE GENOMIC DNA]</scope>
    <source>
        <strain evidence="6 7">CBS 449.75</strain>
    </source>
</reference>
<evidence type="ECO:0000256" key="1">
    <source>
        <dbReference type="ARBA" id="ARBA00006885"/>
    </source>
</evidence>
<comment type="caution">
    <text evidence="6">The sequence shown here is derived from an EMBL/GenBank/DDBJ whole genome shotgun (WGS) entry which is preliminary data.</text>
</comment>
<dbReference type="InterPro" id="IPR023393">
    <property type="entry name" value="START-like_dom_sf"/>
</dbReference>
<comment type="similarity">
    <text evidence="1">Belongs to the COQ10 family.</text>
</comment>
<dbReference type="InterPro" id="IPR005031">
    <property type="entry name" value="COQ10_START"/>
</dbReference>
<dbReference type="SUPFAM" id="SSF55961">
    <property type="entry name" value="Bet v1-like"/>
    <property type="match status" value="1"/>
</dbReference>
<evidence type="ECO:0000256" key="4">
    <source>
        <dbReference type="SAM" id="MobiDB-lite"/>
    </source>
</evidence>
<sequence>MDRTPSIRYLCRQSRSPILPFKGGLSRCRHLSTYYNTHRTNLSPQRPYRTPQKPPFRTPYPPKRTFLSSFIPQPNNGNENEHPNRRTLTASRTLPYPPPPLFRVISSVESYAEFLPFLTASTVTARDPVTNYPTRAYLTVGYGPLSETFTSKVDCLPEEGVVEARSGEKFDIASDANSGGGRTTHAKSGLGALGAFAGFPGADEGIFEYLSTRWELVPEAEAGLGSGGQARTTVKLEIRFEFKNQLYAKMMGAVEGEMAGIMIEAFERRIREVHG</sequence>
<accession>A0ABR4LGA9</accession>
<dbReference type="PANTHER" id="PTHR12901:SF10">
    <property type="entry name" value="COENZYME Q-BINDING PROTEIN COQ10, MITOCHONDRIAL"/>
    <property type="match status" value="1"/>
</dbReference>
<dbReference type="EMBL" id="JBFXLQ010000050">
    <property type="protein sequence ID" value="KAL2863551.1"/>
    <property type="molecule type" value="Genomic_DNA"/>
</dbReference>
<feature type="compositionally biased region" description="Polar residues" evidence="4">
    <location>
        <begin position="68"/>
        <end position="78"/>
    </location>
</feature>
<evidence type="ECO:0000313" key="7">
    <source>
        <dbReference type="Proteomes" id="UP001610432"/>
    </source>
</evidence>
<feature type="domain" description="Coenzyme Q-binding protein COQ10 START" evidence="5">
    <location>
        <begin position="203"/>
        <end position="267"/>
    </location>
</feature>
<evidence type="ECO:0000256" key="2">
    <source>
        <dbReference type="ARBA" id="ARBA00011814"/>
    </source>
</evidence>
<evidence type="ECO:0000313" key="6">
    <source>
        <dbReference type="EMBL" id="KAL2863551.1"/>
    </source>
</evidence>
<comment type="subunit">
    <text evidence="2">Interacts with coenzyme Q.</text>
</comment>
<dbReference type="Gene3D" id="3.30.530.20">
    <property type="match status" value="1"/>
</dbReference>
<organism evidence="6 7">
    <name type="scientific">Aspergillus lucknowensis</name>
    <dbReference type="NCBI Taxonomy" id="176173"/>
    <lineage>
        <taxon>Eukaryota</taxon>
        <taxon>Fungi</taxon>
        <taxon>Dikarya</taxon>
        <taxon>Ascomycota</taxon>
        <taxon>Pezizomycotina</taxon>
        <taxon>Eurotiomycetes</taxon>
        <taxon>Eurotiomycetidae</taxon>
        <taxon>Eurotiales</taxon>
        <taxon>Aspergillaceae</taxon>
        <taxon>Aspergillus</taxon>
        <taxon>Aspergillus subgen. Nidulantes</taxon>
    </lineage>
</organism>
<evidence type="ECO:0000259" key="5">
    <source>
        <dbReference type="Pfam" id="PF03364"/>
    </source>
</evidence>
<dbReference type="CDD" id="cd07813">
    <property type="entry name" value="COQ10p_like"/>
    <property type="match status" value="1"/>
</dbReference>
<dbReference type="Pfam" id="PF03364">
    <property type="entry name" value="Polyketide_cyc"/>
    <property type="match status" value="2"/>
</dbReference>
<gene>
    <name evidence="6" type="ORF">BJX67DRAFT_363239</name>
</gene>
<dbReference type="GeneID" id="98145150"/>
<keyword evidence="7" id="KW-1185">Reference proteome</keyword>
<dbReference type="PANTHER" id="PTHR12901">
    <property type="entry name" value="SPERM PROTEIN HOMOLOG"/>
    <property type="match status" value="1"/>
</dbReference>
<dbReference type="InterPro" id="IPR044996">
    <property type="entry name" value="COQ10-like"/>
</dbReference>
<dbReference type="RefSeq" id="XP_070882530.1">
    <property type="nucleotide sequence ID" value="XM_071030078.1"/>
</dbReference>
<dbReference type="Proteomes" id="UP001610432">
    <property type="component" value="Unassembled WGS sequence"/>
</dbReference>
<evidence type="ECO:0000256" key="3">
    <source>
        <dbReference type="ARBA" id="ARBA00024947"/>
    </source>
</evidence>
<name>A0ABR4LGA9_9EURO</name>